<dbReference type="PANTHER" id="PTHR14362">
    <property type="entry name" value="COILED-COIL DOMAIN-CONTAINING PROTEIN 81"/>
    <property type="match status" value="1"/>
</dbReference>
<dbReference type="GO" id="GO:0005815">
    <property type="term" value="C:microtubule organizing center"/>
    <property type="evidence" value="ECO:0007669"/>
    <property type="project" value="TreeGrafter"/>
</dbReference>
<organism evidence="3 4">
    <name type="scientific">Mytilus edulis</name>
    <name type="common">Blue mussel</name>
    <dbReference type="NCBI Taxonomy" id="6550"/>
    <lineage>
        <taxon>Eukaryota</taxon>
        <taxon>Metazoa</taxon>
        <taxon>Spiralia</taxon>
        <taxon>Lophotrochozoa</taxon>
        <taxon>Mollusca</taxon>
        <taxon>Bivalvia</taxon>
        <taxon>Autobranchia</taxon>
        <taxon>Pteriomorphia</taxon>
        <taxon>Mytilida</taxon>
        <taxon>Mytiloidea</taxon>
        <taxon>Mytilidae</taxon>
        <taxon>Mytilinae</taxon>
        <taxon>Mytilus</taxon>
    </lineage>
</organism>
<sequence>MKDAEETLDEQENNLAKRHNLQKMAAFNLGVAEAVQNKKKTRETDFHKSYIFQRRPLTPPRIFKQEEYSKDLGQQVDQKEDTKKKRQADEDFLERLEQVQLAEDLAKQREQFLREKAEQQDMYKNALETQLRFKPVQVPPREPDHEVLKREEILKRLQEQREEEDILQATKNELMGDRSYKYKRRFEKRKDLEGDWRSAAMSKKEKEMEDRLHALSPSLLLHEQCDKYSRCRQCKRKMKNCGESNIWSESRYIPGSRLMV</sequence>
<gene>
    <name evidence="3" type="ORF">MEDL_35682</name>
</gene>
<evidence type="ECO:0000313" key="4">
    <source>
        <dbReference type="Proteomes" id="UP000683360"/>
    </source>
</evidence>
<keyword evidence="1" id="KW-0175">Coiled coil</keyword>
<dbReference type="EMBL" id="CAJPWZ010001742">
    <property type="protein sequence ID" value="CAG2222338.1"/>
    <property type="molecule type" value="Genomic_DNA"/>
</dbReference>
<dbReference type="OrthoDB" id="125906at2759"/>
<feature type="compositionally biased region" description="Basic and acidic residues" evidence="2">
    <location>
        <begin position="77"/>
        <end position="89"/>
    </location>
</feature>
<dbReference type="PANTHER" id="PTHR14362:SF2">
    <property type="entry name" value="COILED-COIL DOMAIN-CONTAINING PROTEIN 81"/>
    <property type="match status" value="1"/>
</dbReference>
<dbReference type="Proteomes" id="UP000683360">
    <property type="component" value="Unassembled WGS sequence"/>
</dbReference>
<evidence type="ECO:0000256" key="1">
    <source>
        <dbReference type="SAM" id="Coils"/>
    </source>
</evidence>
<feature type="region of interest" description="Disordered" evidence="2">
    <location>
        <begin position="57"/>
        <end position="89"/>
    </location>
</feature>
<proteinExistence type="predicted"/>
<evidence type="ECO:0000256" key="2">
    <source>
        <dbReference type="SAM" id="MobiDB-lite"/>
    </source>
</evidence>
<reference evidence="3" key="1">
    <citation type="submission" date="2021-03" db="EMBL/GenBank/DDBJ databases">
        <authorList>
            <person name="Bekaert M."/>
        </authorList>
    </citation>
    <scope>NUCLEOTIDE SEQUENCE</scope>
</reference>
<protein>
    <submittedName>
        <fullName evidence="3">Coiled-coil domain-containing protein 81</fullName>
    </submittedName>
</protein>
<dbReference type="AlphaFoldDB" id="A0A8S3T0D0"/>
<evidence type="ECO:0000313" key="3">
    <source>
        <dbReference type="EMBL" id="CAG2222338.1"/>
    </source>
</evidence>
<keyword evidence="4" id="KW-1185">Reference proteome</keyword>
<dbReference type="InterPro" id="IPR026295">
    <property type="entry name" value="CCD81"/>
</dbReference>
<name>A0A8S3T0D0_MYTED</name>
<comment type="caution">
    <text evidence="3">The sequence shown here is derived from an EMBL/GenBank/DDBJ whole genome shotgun (WGS) entry which is preliminary data.</text>
</comment>
<accession>A0A8S3T0D0</accession>
<feature type="coiled-coil region" evidence="1">
    <location>
        <begin position="102"/>
        <end position="177"/>
    </location>
</feature>